<dbReference type="InterPro" id="IPR040521">
    <property type="entry name" value="KDZ"/>
</dbReference>
<accession>A0AA39TZX5</accession>
<comment type="caution">
    <text evidence="1">The sequence shown here is derived from an EMBL/GenBank/DDBJ whole genome shotgun (WGS) entry which is preliminary data.</text>
</comment>
<evidence type="ECO:0000313" key="1">
    <source>
        <dbReference type="EMBL" id="KAK0467759.1"/>
    </source>
</evidence>
<dbReference type="RefSeq" id="XP_060338034.1">
    <property type="nucleotide sequence ID" value="XM_060466996.1"/>
</dbReference>
<dbReference type="EMBL" id="JAUEPS010000002">
    <property type="protein sequence ID" value="KAK0467759.1"/>
    <property type="molecule type" value="Genomic_DNA"/>
</dbReference>
<gene>
    <name evidence="1" type="ORF">EV420DRAFT_1260197</name>
</gene>
<name>A0AA39TZX5_ARMTA</name>
<dbReference type="GeneID" id="85350544"/>
<sequence>MLPWIATSTIITKHAGDCPEFYDLEFFLSKSEVNEAVLRIQNACKSVKKCYSPKIPDIAVDEDEKSFEAADEKKEKTHGGHYDDQGLAALVCHHDVPLFLGNVDTPGEQQKYTVMLLDCVTSNLPEAATIAVLYDIGCYDIFAPALTEQLLFVTSAMHAYGHQWACQLVYNPWFRSSLGLTDGEGIEHFWSCIQKLIGIT</sequence>
<dbReference type="Proteomes" id="UP001175211">
    <property type="component" value="Unassembled WGS sequence"/>
</dbReference>
<protein>
    <submittedName>
        <fullName evidence="1">Uncharacterized protein</fullName>
    </submittedName>
</protein>
<organism evidence="1 2">
    <name type="scientific">Armillaria tabescens</name>
    <name type="common">Ringless honey mushroom</name>
    <name type="synonym">Agaricus tabescens</name>
    <dbReference type="NCBI Taxonomy" id="1929756"/>
    <lineage>
        <taxon>Eukaryota</taxon>
        <taxon>Fungi</taxon>
        <taxon>Dikarya</taxon>
        <taxon>Basidiomycota</taxon>
        <taxon>Agaricomycotina</taxon>
        <taxon>Agaricomycetes</taxon>
        <taxon>Agaricomycetidae</taxon>
        <taxon>Agaricales</taxon>
        <taxon>Marasmiineae</taxon>
        <taxon>Physalacriaceae</taxon>
        <taxon>Desarmillaria</taxon>
    </lineage>
</organism>
<keyword evidence="2" id="KW-1185">Reference proteome</keyword>
<proteinExistence type="predicted"/>
<dbReference type="AlphaFoldDB" id="A0AA39TZX5"/>
<evidence type="ECO:0000313" key="2">
    <source>
        <dbReference type="Proteomes" id="UP001175211"/>
    </source>
</evidence>
<dbReference type="PANTHER" id="PTHR33096:SF1">
    <property type="entry name" value="CXC1-LIKE CYSTEINE CLUSTER ASSOCIATED WITH KDZ TRANSPOSASES DOMAIN-CONTAINING PROTEIN"/>
    <property type="match status" value="1"/>
</dbReference>
<reference evidence="1" key="1">
    <citation type="submission" date="2023-06" db="EMBL/GenBank/DDBJ databases">
        <authorList>
            <consortium name="Lawrence Berkeley National Laboratory"/>
            <person name="Ahrendt S."/>
            <person name="Sahu N."/>
            <person name="Indic B."/>
            <person name="Wong-Bajracharya J."/>
            <person name="Merenyi Z."/>
            <person name="Ke H.-M."/>
            <person name="Monk M."/>
            <person name="Kocsube S."/>
            <person name="Drula E."/>
            <person name="Lipzen A."/>
            <person name="Balint B."/>
            <person name="Henrissat B."/>
            <person name="Andreopoulos B."/>
            <person name="Martin F.M."/>
            <person name="Harder C.B."/>
            <person name="Rigling D."/>
            <person name="Ford K.L."/>
            <person name="Foster G.D."/>
            <person name="Pangilinan J."/>
            <person name="Papanicolaou A."/>
            <person name="Barry K."/>
            <person name="LaButti K."/>
            <person name="Viragh M."/>
            <person name="Koriabine M."/>
            <person name="Yan M."/>
            <person name="Riley R."/>
            <person name="Champramary S."/>
            <person name="Plett K.L."/>
            <person name="Tsai I.J."/>
            <person name="Slot J."/>
            <person name="Sipos G."/>
            <person name="Plett J."/>
            <person name="Nagy L.G."/>
            <person name="Grigoriev I.V."/>
        </authorList>
    </citation>
    <scope>NUCLEOTIDE SEQUENCE</scope>
    <source>
        <strain evidence="1">CCBAS 213</strain>
    </source>
</reference>
<dbReference type="Pfam" id="PF18758">
    <property type="entry name" value="KDZ"/>
    <property type="match status" value="1"/>
</dbReference>
<dbReference type="PANTHER" id="PTHR33096">
    <property type="entry name" value="CXC2 DOMAIN-CONTAINING PROTEIN"/>
    <property type="match status" value="1"/>
</dbReference>